<dbReference type="SUPFAM" id="SSF103473">
    <property type="entry name" value="MFS general substrate transporter"/>
    <property type="match status" value="1"/>
</dbReference>
<evidence type="ECO:0000256" key="4">
    <source>
        <dbReference type="ARBA" id="ARBA00023136"/>
    </source>
</evidence>
<evidence type="ECO:0000256" key="2">
    <source>
        <dbReference type="ARBA" id="ARBA00022692"/>
    </source>
</evidence>
<evidence type="ECO:0000256" key="3">
    <source>
        <dbReference type="ARBA" id="ARBA00022989"/>
    </source>
</evidence>
<dbReference type="CDD" id="cd17323">
    <property type="entry name" value="MFS_Tpo1_MDR_like"/>
    <property type="match status" value="1"/>
</dbReference>
<feature type="domain" description="Major facilitator superfamily (MFS) profile" evidence="6">
    <location>
        <begin position="43"/>
        <end position="493"/>
    </location>
</feature>
<evidence type="ECO:0000313" key="8">
    <source>
        <dbReference type="Proteomes" id="UP000184546"/>
    </source>
</evidence>
<organism evidence="7 8">
    <name type="scientific">Aspergillus aculeatus (strain ATCC 16872 / CBS 172.66 / WB 5094)</name>
    <dbReference type="NCBI Taxonomy" id="690307"/>
    <lineage>
        <taxon>Eukaryota</taxon>
        <taxon>Fungi</taxon>
        <taxon>Dikarya</taxon>
        <taxon>Ascomycota</taxon>
        <taxon>Pezizomycotina</taxon>
        <taxon>Eurotiomycetes</taxon>
        <taxon>Eurotiomycetidae</taxon>
        <taxon>Eurotiales</taxon>
        <taxon>Aspergillaceae</taxon>
        <taxon>Aspergillus</taxon>
        <taxon>Aspergillus subgen. Circumdati</taxon>
    </lineage>
</organism>
<reference evidence="8" key="1">
    <citation type="journal article" date="2017" name="Genome Biol.">
        <title>Comparative genomics reveals high biological diversity and specific adaptations in the industrially and medically important fungal genus Aspergillus.</title>
        <authorList>
            <person name="de Vries R.P."/>
            <person name="Riley R."/>
            <person name="Wiebenga A."/>
            <person name="Aguilar-Osorio G."/>
            <person name="Amillis S."/>
            <person name="Uchima C.A."/>
            <person name="Anderluh G."/>
            <person name="Asadollahi M."/>
            <person name="Askin M."/>
            <person name="Barry K."/>
            <person name="Battaglia E."/>
            <person name="Bayram O."/>
            <person name="Benocci T."/>
            <person name="Braus-Stromeyer S.A."/>
            <person name="Caldana C."/>
            <person name="Canovas D."/>
            <person name="Cerqueira G.C."/>
            <person name="Chen F."/>
            <person name="Chen W."/>
            <person name="Choi C."/>
            <person name="Clum A."/>
            <person name="Dos Santos R.A."/>
            <person name="Damasio A.R."/>
            <person name="Diallinas G."/>
            <person name="Emri T."/>
            <person name="Fekete E."/>
            <person name="Flipphi M."/>
            <person name="Freyberg S."/>
            <person name="Gallo A."/>
            <person name="Gournas C."/>
            <person name="Habgood R."/>
            <person name="Hainaut M."/>
            <person name="Harispe M.L."/>
            <person name="Henrissat B."/>
            <person name="Hilden K.S."/>
            <person name="Hope R."/>
            <person name="Hossain A."/>
            <person name="Karabika E."/>
            <person name="Karaffa L."/>
            <person name="Karanyi Z."/>
            <person name="Krasevec N."/>
            <person name="Kuo A."/>
            <person name="Kusch H."/>
            <person name="LaButti K."/>
            <person name="Lagendijk E.L."/>
            <person name="Lapidus A."/>
            <person name="Levasseur A."/>
            <person name="Lindquist E."/>
            <person name="Lipzen A."/>
            <person name="Logrieco A.F."/>
            <person name="MacCabe A."/>
            <person name="Maekelae M.R."/>
            <person name="Malavazi I."/>
            <person name="Melin P."/>
            <person name="Meyer V."/>
            <person name="Mielnichuk N."/>
            <person name="Miskei M."/>
            <person name="Molnar A.P."/>
            <person name="Mule G."/>
            <person name="Ngan C.Y."/>
            <person name="Orejas M."/>
            <person name="Orosz E."/>
            <person name="Ouedraogo J.P."/>
            <person name="Overkamp K.M."/>
            <person name="Park H.-S."/>
            <person name="Perrone G."/>
            <person name="Piumi F."/>
            <person name="Punt P.J."/>
            <person name="Ram A.F."/>
            <person name="Ramon A."/>
            <person name="Rauscher S."/>
            <person name="Record E."/>
            <person name="Riano-Pachon D.M."/>
            <person name="Robert V."/>
            <person name="Roehrig J."/>
            <person name="Ruller R."/>
            <person name="Salamov A."/>
            <person name="Salih N.S."/>
            <person name="Samson R.A."/>
            <person name="Sandor E."/>
            <person name="Sanguinetti M."/>
            <person name="Schuetze T."/>
            <person name="Sepcic K."/>
            <person name="Shelest E."/>
            <person name="Sherlock G."/>
            <person name="Sophianopoulou V."/>
            <person name="Squina F.M."/>
            <person name="Sun H."/>
            <person name="Susca A."/>
            <person name="Todd R.B."/>
            <person name="Tsang A."/>
            <person name="Unkles S.E."/>
            <person name="van de Wiele N."/>
            <person name="van Rossen-Uffink D."/>
            <person name="Oliveira J.V."/>
            <person name="Vesth T.C."/>
            <person name="Visser J."/>
            <person name="Yu J.-H."/>
            <person name="Zhou M."/>
            <person name="Andersen M.R."/>
            <person name="Archer D.B."/>
            <person name="Baker S.E."/>
            <person name="Benoit I."/>
            <person name="Brakhage A.A."/>
            <person name="Braus G.H."/>
            <person name="Fischer R."/>
            <person name="Frisvad J.C."/>
            <person name="Goldman G.H."/>
            <person name="Houbraken J."/>
            <person name="Oakley B."/>
            <person name="Pocsi I."/>
            <person name="Scazzocchio C."/>
            <person name="Seiboth B."/>
            <person name="vanKuyk P.A."/>
            <person name="Wortman J."/>
            <person name="Dyer P.S."/>
            <person name="Grigoriev I.V."/>
        </authorList>
    </citation>
    <scope>NUCLEOTIDE SEQUENCE [LARGE SCALE GENOMIC DNA]</scope>
    <source>
        <strain evidence="8">ATCC 16872 / CBS 172.66 / WB 5094</strain>
    </source>
</reference>
<keyword evidence="4 5" id="KW-0472">Membrane</keyword>
<dbReference type="Proteomes" id="UP000184546">
    <property type="component" value="Unassembled WGS sequence"/>
</dbReference>
<feature type="transmembrane region" description="Helical" evidence="5">
    <location>
        <begin position="388"/>
        <end position="409"/>
    </location>
</feature>
<dbReference type="STRING" id="690307.A0A1L9WHH9"/>
<dbReference type="InterPro" id="IPR011701">
    <property type="entry name" value="MFS"/>
</dbReference>
<dbReference type="PANTHER" id="PTHR23502:SF156">
    <property type="entry name" value="TRANSPORTER, PUTATIVE (AFU_ORTHOLOGUE AFUA_5G00420)-RELATED"/>
    <property type="match status" value="1"/>
</dbReference>
<feature type="transmembrane region" description="Helical" evidence="5">
    <location>
        <begin position="78"/>
        <end position="98"/>
    </location>
</feature>
<feature type="transmembrane region" description="Helical" evidence="5">
    <location>
        <begin position="110"/>
        <end position="127"/>
    </location>
</feature>
<dbReference type="OrthoDB" id="446368at2759"/>
<evidence type="ECO:0000259" key="6">
    <source>
        <dbReference type="PROSITE" id="PS50850"/>
    </source>
</evidence>
<evidence type="ECO:0000256" key="5">
    <source>
        <dbReference type="SAM" id="Phobius"/>
    </source>
</evidence>
<feature type="transmembrane region" description="Helical" evidence="5">
    <location>
        <begin position="282"/>
        <end position="301"/>
    </location>
</feature>
<keyword evidence="2 5" id="KW-0812">Transmembrane</keyword>
<feature type="transmembrane region" description="Helical" evidence="5">
    <location>
        <begin position="457"/>
        <end position="479"/>
    </location>
</feature>
<dbReference type="Pfam" id="PF07690">
    <property type="entry name" value="MFS_1"/>
    <property type="match status" value="1"/>
</dbReference>
<dbReference type="InterPro" id="IPR020846">
    <property type="entry name" value="MFS_dom"/>
</dbReference>
<comment type="subcellular location">
    <subcellularLocation>
        <location evidence="1">Membrane</location>
        <topology evidence="1">Multi-pass membrane protein</topology>
    </subcellularLocation>
</comment>
<feature type="transmembrane region" description="Helical" evidence="5">
    <location>
        <begin position="133"/>
        <end position="155"/>
    </location>
</feature>
<dbReference type="PANTHER" id="PTHR23502">
    <property type="entry name" value="MAJOR FACILITATOR SUPERFAMILY"/>
    <property type="match status" value="1"/>
</dbReference>
<keyword evidence="3 5" id="KW-1133">Transmembrane helix</keyword>
<evidence type="ECO:0000313" key="7">
    <source>
        <dbReference type="EMBL" id="OJJ95622.1"/>
    </source>
</evidence>
<feature type="transmembrane region" description="Helical" evidence="5">
    <location>
        <begin position="363"/>
        <end position="382"/>
    </location>
</feature>
<feature type="transmembrane region" description="Helical" evidence="5">
    <location>
        <begin position="167"/>
        <end position="192"/>
    </location>
</feature>
<accession>A0A1L9WHH9</accession>
<gene>
    <name evidence="7" type="ORF">ASPACDRAFT_47512</name>
</gene>
<evidence type="ECO:0000256" key="1">
    <source>
        <dbReference type="ARBA" id="ARBA00004141"/>
    </source>
</evidence>
<dbReference type="RefSeq" id="XP_020051962.1">
    <property type="nucleotide sequence ID" value="XM_020201975.1"/>
</dbReference>
<feature type="transmembrane region" description="Helical" evidence="5">
    <location>
        <begin position="321"/>
        <end position="343"/>
    </location>
</feature>
<feature type="transmembrane region" description="Helical" evidence="5">
    <location>
        <begin position="421"/>
        <end position="445"/>
    </location>
</feature>
<name>A0A1L9WHH9_ASPA1</name>
<dbReference type="EMBL" id="KV878988">
    <property type="protein sequence ID" value="OJJ95622.1"/>
    <property type="molecule type" value="Genomic_DNA"/>
</dbReference>
<dbReference type="FunFam" id="1.20.1250.20:FF:000011">
    <property type="entry name" value="MFS multidrug transporter, putative"/>
    <property type="match status" value="1"/>
</dbReference>
<dbReference type="GO" id="GO:0005886">
    <property type="term" value="C:plasma membrane"/>
    <property type="evidence" value="ECO:0007669"/>
    <property type="project" value="TreeGrafter"/>
</dbReference>
<feature type="transmembrane region" description="Helical" evidence="5">
    <location>
        <begin position="44"/>
        <end position="62"/>
    </location>
</feature>
<dbReference type="InterPro" id="IPR036259">
    <property type="entry name" value="MFS_trans_sf"/>
</dbReference>
<dbReference type="VEuPathDB" id="FungiDB:ASPACDRAFT_47512"/>
<sequence length="493" mass="53641">MSPPTAIDVVEKGTDGFDTALGKSDHVNPDHPQNWTMAKKVRTIIILGLMNILGTAASSILSPGQKEIMREFDIDQEVAILTTTLFLVGYIFGFLTFGPLSEKFGRKWPLIIGVTVSSLFELMPALGTNITTILLGRFFAGLFGISPVAVMGGVVSDCFATAQRGTAMAIAVGLMFSGPTFGPVFGGFIVASSLHWRWTMWVIIICGLGLSLIAVLLFPETHPPIVLDRAAAAAAAAEKKNLETPSIDKVLDISAEKESLSIAQVARLYLIRPFWLISTQPILFLLTLYQSILYGILYLFYQSYPYTYGDLRGWRTGLNTLPLLGINVGVALGALAMILYNALYFRHHCHDPSTGKFIPETRLPPMILGAIFIPVGMFWYAWTASPAIYWASSVCSNLFIGCGMYLLFIQGFSYIVDCYTAMANSALGVNGAMRSVFAASFPLFASQMLHGLGVAEATTVLGAVCVVLVPVPVCFWYWGGRLRVWSEGRVFSG</sequence>
<protein>
    <recommendedName>
        <fullName evidence="6">Major facilitator superfamily (MFS) profile domain-containing protein</fullName>
    </recommendedName>
</protein>
<dbReference type="PROSITE" id="PS50850">
    <property type="entry name" value="MFS"/>
    <property type="match status" value="1"/>
</dbReference>
<keyword evidence="8" id="KW-1185">Reference proteome</keyword>
<dbReference type="GeneID" id="30975789"/>
<dbReference type="OMA" id="AFCICLV"/>
<dbReference type="GO" id="GO:0022857">
    <property type="term" value="F:transmembrane transporter activity"/>
    <property type="evidence" value="ECO:0007669"/>
    <property type="project" value="InterPro"/>
</dbReference>
<feature type="transmembrane region" description="Helical" evidence="5">
    <location>
        <begin position="198"/>
        <end position="219"/>
    </location>
</feature>
<dbReference type="Gene3D" id="1.20.1250.20">
    <property type="entry name" value="MFS general substrate transporter like domains"/>
    <property type="match status" value="1"/>
</dbReference>
<proteinExistence type="predicted"/>
<dbReference type="AlphaFoldDB" id="A0A1L9WHH9"/>